<dbReference type="GeneID" id="91088799"/>
<sequence>MPSKRSFKRRNEDEKDGRSNKRQGRNRREQTYDTFDAALDGGVEMEEKGERYRDGDKAQRFYERAVELYAKAAQLRETFDAVYNQARTLYNLAAHFLLPPTSLLVLRQSVVLYERASVLTHSPLLRMDVAFNLAQAVSTLADILEDVEDEEVGELRKRARDTLAEVMDGQESFLAVASQATEEEEEGKEVKVEEEAVGDEVRGMEVDRANGEHSSAFETHLPTPSTFIDTVLALVELHLTLWESRPTPHPPTEDEQTAVRAILGRAAAIAPPGRQAELDLAEIDVLLAMDRIVWDTYKSEAKAGSGIEHSLNGAVSALEAVLASLDVVPAEDSTVRHRVLATLADTHMAIASRLMLLNHQLPPGPTALAQDAWDNLSRAITHLNATLNLATDANTLRGTKASILLTLSKASLERAKLATSNETSRRNIEQLLDNAVTYAGRAGETLGWRFLKVVNTPIPSGGTLNISGSSGGNVVPHQAGWEIELLGRTIALQQIRACLFASHTNFLSEDARNKYREGLANVLETLQSIKDSERVLSVQDVERWIANLEDDQGDLDETEKDWWREIMAVL</sequence>
<dbReference type="VEuPathDB" id="FungiDB:L203_02208"/>
<dbReference type="OrthoDB" id="5328412at2759"/>
<dbReference type="AlphaFoldDB" id="A0A1E3ILU4"/>
<dbReference type="KEGG" id="cdep:91088799"/>
<feature type="region of interest" description="Disordered" evidence="1">
    <location>
        <begin position="1"/>
        <end position="33"/>
    </location>
</feature>
<name>A0A1E3ILU4_9TREE</name>
<gene>
    <name evidence="2" type="ORF">L203_104589</name>
</gene>
<reference evidence="2" key="1">
    <citation type="submission" date="2016-06" db="EMBL/GenBank/DDBJ databases">
        <authorList>
            <person name="Cuomo C."/>
            <person name="Litvintseva A."/>
            <person name="Heitman J."/>
            <person name="Chen Y."/>
            <person name="Sun S."/>
            <person name="Springer D."/>
            <person name="Dromer F."/>
            <person name="Young S."/>
            <person name="Zeng Q."/>
            <person name="Chapman S."/>
            <person name="Gujja S."/>
            <person name="Saif S."/>
            <person name="Birren B."/>
        </authorList>
    </citation>
    <scope>NUCLEOTIDE SEQUENCE</scope>
    <source>
        <strain evidence="2">CBS 7841</strain>
    </source>
</reference>
<reference evidence="2" key="2">
    <citation type="journal article" date="2022" name="Elife">
        <title>Obligate sexual reproduction of a homothallic fungus closely related to the Cryptococcus pathogenic species complex.</title>
        <authorList>
            <person name="Passer A.R."/>
            <person name="Clancey S.A."/>
            <person name="Shea T."/>
            <person name="David-Palma M."/>
            <person name="Averette A.F."/>
            <person name="Boekhout T."/>
            <person name="Porcel B.M."/>
            <person name="Nowrousian M."/>
            <person name="Cuomo C.A."/>
            <person name="Sun S."/>
            <person name="Heitman J."/>
            <person name="Coelho M.A."/>
        </authorList>
    </citation>
    <scope>NUCLEOTIDE SEQUENCE</scope>
    <source>
        <strain evidence="2">CBS 7841</strain>
    </source>
</reference>
<evidence type="ECO:0000256" key="1">
    <source>
        <dbReference type="SAM" id="MobiDB-lite"/>
    </source>
</evidence>
<dbReference type="RefSeq" id="XP_066070066.1">
    <property type="nucleotide sequence ID" value="XM_066213969.1"/>
</dbReference>
<evidence type="ECO:0000313" key="3">
    <source>
        <dbReference type="Proteomes" id="UP000094043"/>
    </source>
</evidence>
<proteinExistence type="predicted"/>
<keyword evidence="3" id="KW-1185">Reference proteome</keyword>
<organism evidence="2 3">
    <name type="scientific">Cryptococcus depauperatus CBS 7841</name>
    <dbReference type="NCBI Taxonomy" id="1295531"/>
    <lineage>
        <taxon>Eukaryota</taxon>
        <taxon>Fungi</taxon>
        <taxon>Dikarya</taxon>
        <taxon>Basidiomycota</taxon>
        <taxon>Agaricomycotina</taxon>
        <taxon>Tremellomycetes</taxon>
        <taxon>Tremellales</taxon>
        <taxon>Cryptococcaceae</taxon>
        <taxon>Cryptococcus</taxon>
    </lineage>
</organism>
<reference evidence="2" key="3">
    <citation type="submission" date="2024-01" db="EMBL/GenBank/DDBJ databases">
        <authorList>
            <person name="Coelho M.A."/>
            <person name="David-Palma M."/>
            <person name="Shea T."/>
            <person name="Sun S."/>
            <person name="Cuomo C.A."/>
            <person name="Heitman J."/>
        </authorList>
    </citation>
    <scope>NUCLEOTIDE SEQUENCE</scope>
    <source>
        <strain evidence="2">CBS 7841</strain>
    </source>
</reference>
<dbReference type="Proteomes" id="UP000094043">
    <property type="component" value="Chromosome 5"/>
</dbReference>
<protein>
    <submittedName>
        <fullName evidence="2">Uncharacterized protein</fullName>
    </submittedName>
</protein>
<evidence type="ECO:0000313" key="2">
    <source>
        <dbReference type="EMBL" id="WVN89366.1"/>
    </source>
</evidence>
<accession>A0A1E3ILU4</accession>
<feature type="compositionally biased region" description="Basic and acidic residues" evidence="1">
    <location>
        <begin position="9"/>
        <end position="19"/>
    </location>
</feature>
<dbReference type="EMBL" id="CP143788">
    <property type="protein sequence ID" value="WVN89366.1"/>
    <property type="molecule type" value="Genomic_DNA"/>
</dbReference>